<organism evidence="2 3">
    <name type="scientific">Streptacidiphilus cavernicola</name>
    <dbReference type="NCBI Taxonomy" id="3342716"/>
    <lineage>
        <taxon>Bacteria</taxon>
        <taxon>Bacillati</taxon>
        <taxon>Actinomycetota</taxon>
        <taxon>Actinomycetes</taxon>
        <taxon>Kitasatosporales</taxon>
        <taxon>Streptomycetaceae</taxon>
        <taxon>Streptacidiphilus</taxon>
    </lineage>
</organism>
<feature type="transmembrane region" description="Helical" evidence="1">
    <location>
        <begin position="43"/>
        <end position="63"/>
    </location>
</feature>
<feature type="transmembrane region" description="Helical" evidence="1">
    <location>
        <begin position="20"/>
        <end position="37"/>
    </location>
</feature>
<sequence length="69" mass="7644">MTLLRNFARFWYDFVVGDDWQVALGVVLALAACYGLVQGGVNAWWLPPVAVVLLLGLSLLRVVRTARRG</sequence>
<evidence type="ECO:0000313" key="2">
    <source>
        <dbReference type="EMBL" id="MFC1407449.1"/>
    </source>
</evidence>
<accession>A0ABV6V152</accession>
<dbReference type="PROSITE" id="PS51257">
    <property type="entry name" value="PROKAR_LIPOPROTEIN"/>
    <property type="match status" value="1"/>
</dbReference>
<gene>
    <name evidence="2" type="ORF">ACEZDJ_39845</name>
</gene>
<evidence type="ECO:0000313" key="3">
    <source>
        <dbReference type="Proteomes" id="UP001592528"/>
    </source>
</evidence>
<protein>
    <submittedName>
        <fullName evidence="2">Uncharacterized protein</fullName>
    </submittedName>
</protein>
<name>A0ABV6V152_9ACTN</name>
<dbReference type="EMBL" id="JBHEZZ010000046">
    <property type="protein sequence ID" value="MFC1407449.1"/>
    <property type="molecule type" value="Genomic_DNA"/>
</dbReference>
<keyword evidence="1" id="KW-0472">Membrane</keyword>
<dbReference type="Proteomes" id="UP001592528">
    <property type="component" value="Unassembled WGS sequence"/>
</dbReference>
<dbReference type="RefSeq" id="WP_030265966.1">
    <property type="nucleotide sequence ID" value="NZ_JBHEZZ010000046.1"/>
</dbReference>
<proteinExistence type="predicted"/>
<keyword evidence="3" id="KW-1185">Reference proteome</keyword>
<comment type="caution">
    <text evidence="2">The sequence shown here is derived from an EMBL/GenBank/DDBJ whole genome shotgun (WGS) entry which is preliminary data.</text>
</comment>
<evidence type="ECO:0000256" key="1">
    <source>
        <dbReference type="SAM" id="Phobius"/>
    </source>
</evidence>
<reference evidence="2 3" key="1">
    <citation type="submission" date="2024-09" db="EMBL/GenBank/DDBJ databases">
        <authorList>
            <person name="Lee S.D."/>
        </authorList>
    </citation>
    <scope>NUCLEOTIDE SEQUENCE [LARGE SCALE GENOMIC DNA]</scope>
    <source>
        <strain evidence="2 3">N1-5</strain>
    </source>
</reference>
<keyword evidence="1" id="KW-1133">Transmembrane helix</keyword>
<keyword evidence="1" id="KW-0812">Transmembrane</keyword>